<protein>
    <submittedName>
        <fullName evidence="1">Uncharacterized protein</fullName>
    </submittedName>
</protein>
<sequence>DTGTAWPREWILGACTEHVATPTAGEYVDFYWNASPNATAGTGNCGAASGADGVFNVLGLPQLEWIGQLTLRAATINIDANCGSIWLPYLYGSLIVHNVCPTKAMGAAMDECHFTLTPTIPDGQAAA</sequence>
<reference evidence="1" key="1">
    <citation type="journal article" date="2014" name="Front. Microbiol.">
        <title>High frequency of phylogenetically diverse reductive dehalogenase-homologous genes in deep subseafloor sedimentary metagenomes.</title>
        <authorList>
            <person name="Kawai M."/>
            <person name="Futagami T."/>
            <person name="Toyoda A."/>
            <person name="Takaki Y."/>
            <person name="Nishi S."/>
            <person name="Hori S."/>
            <person name="Arai W."/>
            <person name="Tsubouchi T."/>
            <person name="Morono Y."/>
            <person name="Uchiyama I."/>
            <person name="Ito T."/>
            <person name="Fujiyama A."/>
            <person name="Inagaki F."/>
            <person name="Takami H."/>
        </authorList>
    </citation>
    <scope>NUCLEOTIDE SEQUENCE</scope>
    <source>
        <strain evidence="1">Expedition CK06-06</strain>
    </source>
</reference>
<gene>
    <name evidence="1" type="ORF">S01H1_18228</name>
</gene>
<accession>X0SCK8</accession>
<feature type="non-terminal residue" evidence="1">
    <location>
        <position position="1"/>
    </location>
</feature>
<evidence type="ECO:0000313" key="1">
    <source>
        <dbReference type="EMBL" id="GAF78754.1"/>
    </source>
</evidence>
<dbReference type="AlphaFoldDB" id="X0SCK8"/>
<organism evidence="1">
    <name type="scientific">marine sediment metagenome</name>
    <dbReference type="NCBI Taxonomy" id="412755"/>
    <lineage>
        <taxon>unclassified sequences</taxon>
        <taxon>metagenomes</taxon>
        <taxon>ecological metagenomes</taxon>
    </lineage>
</organism>
<dbReference type="EMBL" id="BARS01009729">
    <property type="protein sequence ID" value="GAF78754.1"/>
    <property type="molecule type" value="Genomic_DNA"/>
</dbReference>
<name>X0SCK8_9ZZZZ</name>
<comment type="caution">
    <text evidence="1">The sequence shown here is derived from an EMBL/GenBank/DDBJ whole genome shotgun (WGS) entry which is preliminary data.</text>
</comment>
<proteinExistence type="predicted"/>